<name>A0A1W6CVQ2_9RHOB</name>
<dbReference type="RefSeq" id="WP_085377068.1">
    <property type="nucleotide sequence ID" value="NZ_CP020612.1"/>
</dbReference>
<dbReference type="PANTHER" id="PTHR43685">
    <property type="entry name" value="GLYCOSYLTRANSFERASE"/>
    <property type="match status" value="1"/>
</dbReference>
<dbReference type="OrthoDB" id="6116224at2"/>
<proteinExistence type="predicted"/>
<dbReference type="InterPro" id="IPR050834">
    <property type="entry name" value="Glycosyltransf_2"/>
</dbReference>
<dbReference type="EMBL" id="CP020612">
    <property type="protein sequence ID" value="ARJ68958.1"/>
    <property type="molecule type" value="Genomic_DNA"/>
</dbReference>
<gene>
    <name evidence="2" type="ORF">B0A89_04260</name>
</gene>
<feature type="domain" description="Glycosyltransferase 2-like" evidence="1">
    <location>
        <begin position="11"/>
        <end position="120"/>
    </location>
</feature>
<evidence type="ECO:0000313" key="2">
    <source>
        <dbReference type="EMBL" id="ARJ68958.1"/>
    </source>
</evidence>
<protein>
    <submittedName>
        <fullName evidence="2">Succinoglycan biosynthesis protein exom</fullName>
    </submittedName>
</protein>
<dbReference type="InterPro" id="IPR001173">
    <property type="entry name" value="Glyco_trans_2-like"/>
</dbReference>
<evidence type="ECO:0000313" key="3">
    <source>
        <dbReference type="Proteomes" id="UP000193017"/>
    </source>
</evidence>
<dbReference type="SUPFAM" id="SSF53448">
    <property type="entry name" value="Nucleotide-diphospho-sugar transferases"/>
    <property type="match status" value="1"/>
</dbReference>
<dbReference type="PANTHER" id="PTHR43685:SF2">
    <property type="entry name" value="GLYCOSYLTRANSFERASE 2-LIKE DOMAIN-CONTAINING PROTEIN"/>
    <property type="match status" value="1"/>
</dbReference>
<reference evidence="2 3" key="1">
    <citation type="submission" date="2017-03" db="EMBL/GenBank/DDBJ databases">
        <title>Genome sequence of Paracoccus contaminans isolated from a water microcosm.</title>
        <authorList>
            <person name="Aurass P."/>
            <person name="Karste S."/>
            <person name="Trost E."/>
            <person name="Glaeser S.P."/>
            <person name="Kaempfer P."/>
            <person name="Flieger A."/>
        </authorList>
    </citation>
    <scope>NUCLEOTIDE SEQUENCE [LARGE SCALE GENOMIC DNA]</scope>
    <source>
        <strain evidence="3">RKI 16-01929T\LMG 29738T\CCM 8701T\CIP 111112T</strain>
    </source>
</reference>
<evidence type="ECO:0000259" key="1">
    <source>
        <dbReference type="Pfam" id="PF00535"/>
    </source>
</evidence>
<dbReference type="KEGG" id="pcon:B0A89_04260"/>
<dbReference type="Proteomes" id="UP000193017">
    <property type="component" value="Chromosome"/>
</dbReference>
<sequence length="326" mass="34157">MIPDEPEALLIAVCTFRRAAIAETLESLARLQPCGLPVRIAVADNDTAPSARAAIEAIAAAHPLPITYLHAPQANISIARNALLDHARSTGIRLMAWIDDDEIADPAWLAALVRMWRACGPDGRPGAVLGPVRADYLPGAPAWMDRARAHDTLPVIGQDGAIASGYTCNMLLDLNDPAAAGLRFDLGRGRTGGEDSAFFAAFRAAGGRIAFAPDALVRETVPADRARLGWLMRRRYRMGQTHASLIAQDRGALGRAAAAGLAGAKAAACAGLALLAATDPARRNRQIMRAALHMGAVAHLAGARQIVIYGTPAGTKSPDGAAPEEN</sequence>
<dbReference type="AlphaFoldDB" id="A0A1W6CVQ2"/>
<keyword evidence="3" id="KW-1185">Reference proteome</keyword>
<dbReference type="CDD" id="cd00761">
    <property type="entry name" value="Glyco_tranf_GTA_type"/>
    <property type="match status" value="1"/>
</dbReference>
<accession>A0A1W6CVQ2</accession>
<dbReference type="InterPro" id="IPR029044">
    <property type="entry name" value="Nucleotide-diphossugar_trans"/>
</dbReference>
<dbReference type="Pfam" id="PF00535">
    <property type="entry name" value="Glycos_transf_2"/>
    <property type="match status" value="1"/>
</dbReference>
<dbReference type="STRING" id="1945662.B0A89_04260"/>
<dbReference type="Gene3D" id="3.90.550.10">
    <property type="entry name" value="Spore Coat Polysaccharide Biosynthesis Protein SpsA, Chain A"/>
    <property type="match status" value="1"/>
</dbReference>
<organism evidence="2 3">
    <name type="scientific">Paracoccus contaminans</name>
    <dbReference type="NCBI Taxonomy" id="1945662"/>
    <lineage>
        <taxon>Bacteria</taxon>
        <taxon>Pseudomonadati</taxon>
        <taxon>Pseudomonadota</taxon>
        <taxon>Alphaproteobacteria</taxon>
        <taxon>Rhodobacterales</taxon>
        <taxon>Paracoccaceae</taxon>
        <taxon>Paracoccus</taxon>
    </lineage>
</organism>